<proteinExistence type="inferred from homology"/>
<dbReference type="EMBL" id="BMKS01000013">
    <property type="protein sequence ID" value="GGG44959.1"/>
    <property type="molecule type" value="Genomic_DNA"/>
</dbReference>
<dbReference type="Gene3D" id="3.40.50.720">
    <property type="entry name" value="NAD(P)-binding Rossmann-like Domain"/>
    <property type="match status" value="1"/>
</dbReference>
<evidence type="ECO:0000313" key="3">
    <source>
        <dbReference type="EMBL" id="GGG44959.1"/>
    </source>
</evidence>
<name>A0A8J3ECB2_9PROT</name>
<evidence type="ECO:0000313" key="4">
    <source>
        <dbReference type="Proteomes" id="UP000597507"/>
    </source>
</evidence>
<dbReference type="Pfam" id="PF13561">
    <property type="entry name" value="adh_short_C2"/>
    <property type="match status" value="1"/>
</dbReference>
<dbReference type="Proteomes" id="UP000597507">
    <property type="component" value="Unassembled WGS sequence"/>
</dbReference>
<keyword evidence="2" id="KW-0560">Oxidoreductase</keyword>
<reference evidence="3 4" key="1">
    <citation type="journal article" date="2014" name="Int. J. Syst. Evol. Microbiol.">
        <title>Complete genome sequence of Corynebacterium casei LMG S-19264T (=DSM 44701T), isolated from a smear-ripened cheese.</title>
        <authorList>
            <consortium name="US DOE Joint Genome Institute (JGI-PGF)"/>
            <person name="Walter F."/>
            <person name="Albersmeier A."/>
            <person name="Kalinowski J."/>
            <person name="Ruckert C."/>
        </authorList>
    </citation>
    <scope>NUCLEOTIDE SEQUENCE [LARGE SCALE GENOMIC DNA]</scope>
    <source>
        <strain evidence="3 4">CGMCC 1.16330</strain>
    </source>
</reference>
<evidence type="ECO:0000256" key="1">
    <source>
        <dbReference type="ARBA" id="ARBA00006484"/>
    </source>
</evidence>
<accession>A0A8J3ECB2</accession>
<dbReference type="AlphaFoldDB" id="A0A8J3ECB2"/>
<comment type="caution">
    <text evidence="3">The sequence shown here is derived from an EMBL/GenBank/DDBJ whole genome shotgun (WGS) entry which is preliminary data.</text>
</comment>
<dbReference type="PANTHER" id="PTHR42879:SF2">
    <property type="entry name" value="3-OXOACYL-[ACYL-CARRIER-PROTEIN] REDUCTASE FABG"/>
    <property type="match status" value="1"/>
</dbReference>
<dbReference type="InterPro" id="IPR050259">
    <property type="entry name" value="SDR"/>
</dbReference>
<dbReference type="RefSeq" id="WP_188902684.1">
    <property type="nucleotide sequence ID" value="NZ_BMKS01000013.1"/>
</dbReference>
<dbReference type="PANTHER" id="PTHR42879">
    <property type="entry name" value="3-OXOACYL-(ACYL-CARRIER-PROTEIN) REDUCTASE"/>
    <property type="match status" value="1"/>
</dbReference>
<protein>
    <submittedName>
        <fullName evidence="3">Beta-ketoacyl-ACP reductase</fullName>
    </submittedName>
</protein>
<comment type="similarity">
    <text evidence="1">Belongs to the short-chain dehydrogenases/reductases (SDR) family.</text>
</comment>
<organism evidence="3 4">
    <name type="scientific">Caldovatus sediminis</name>
    <dbReference type="NCBI Taxonomy" id="2041189"/>
    <lineage>
        <taxon>Bacteria</taxon>
        <taxon>Pseudomonadati</taxon>
        <taxon>Pseudomonadota</taxon>
        <taxon>Alphaproteobacteria</taxon>
        <taxon>Acetobacterales</taxon>
        <taxon>Roseomonadaceae</taxon>
        <taxon>Caldovatus</taxon>
    </lineage>
</organism>
<evidence type="ECO:0000256" key="2">
    <source>
        <dbReference type="ARBA" id="ARBA00023002"/>
    </source>
</evidence>
<dbReference type="InterPro" id="IPR002347">
    <property type="entry name" value="SDR_fam"/>
</dbReference>
<gene>
    <name evidence="3" type="ORF">GCM10010964_35460</name>
</gene>
<dbReference type="SUPFAM" id="SSF51735">
    <property type="entry name" value="NAD(P)-binding Rossmann-fold domains"/>
    <property type="match status" value="1"/>
</dbReference>
<dbReference type="InterPro" id="IPR036291">
    <property type="entry name" value="NAD(P)-bd_dom_sf"/>
</dbReference>
<dbReference type="GO" id="GO:0016491">
    <property type="term" value="F:oxidoreductase activity"/>
    <property type="evidence" value="ECO:0007669"/>
    <property type="project" value="UniProtKB-KW"/>
</dbReference>
<keyword evidence="4" id="KW-1185">Reference proteome</keyword>
<dbReference type="FunFam" id="3.40.50.720:FF:000173">
    <property type="entry name" value="3-oxoacyl-[acyl-carrier protein] reductase"/>
    <property type="match status" value="1"/>
</dbReference>
<sequence>MDLDGRALLVTGASRGVGRAIALAAARRGADVALIYRSRAREADAAAAEVRALGRNAFTVAADLADSAAVAAAVDASAAALGRLDALALAAGAVGQWATVADLPVQDWDRYIQVDLSGAFYTLHAAIPHLRRARGGAIVAISSIAAQMCQARNVQGAAAKAGLEAMVRVVAREEARHGIRANALAIGLTATDMAQVAFDRWGPETTERIVQAIPLRRIATPEEVAEVACLMLGPTFAYLTGKVLQLDGGQIIAG</sequence>
<dbReference type="PRINTS" id="PR00081">
    <property type="entry name" value="GDHRDH"/>
</dbReference>